<accession>A0A6N9ZRQ7</accession>
<sequence length="66" mass="7789">MPFKHNAARSHRIGKMKFKVTNWPEYGKRYFRCALTASAPLNRPVLVGMAMSRCRQLNGWRIIRLR</sequence>
<organism evidence="1 2">
    <name type="scientific">Rhizobium laguerreae</name>
    <dbReference type="NCBI Taxonomy" id="1076926"/>
    <lineage>
        <taxon>Bacteria</taxon>
        <taxon>Pseudomonadati</taxon>
        <taxon>Pseudomonadota</taxon>
        <taxon>Alphaproteobacteria</taxon>
        <taxon>Hyphomicrobiales</taxon>
        <taxon>Rhizobiaceae</taxon>
        <taxon>Rhizobium/Agrobacterium group</taxon>
        <taxon>Rhizobium</taxon>
    </lineage>
</organism>
<dbReference type="EMBL" id="WUEP01000054">
    <property type="protein sequence ID" value="NEH96011.1"/>
    <property type="molecule type" value="Genomic_DNA"/>
</dbReference>
<evidence type="ECO:0000313" key="2">
    <source>
        <dbReference type="Proteomes" id="UP000468864"/>
    </source>
</evidence>
<dbReference type="AlphaFoldDB" id="A0A6N9ZRQ7"/>
<name>A0A6N9ZRQ7_9HYPH</name>
<protein>
    <submittedName>
        <fullName evidence="1">Uncharacterized protein</fullName>
    </submittedName>
</protein>
<gene>
    <name evidence="1" type="ORF">GR206_34295</name>
</gene>
<dbReference type="Proteomes" id="UP000468864">
    <property type="component" value="Unassembled WGS sequence"/>
</dbReference>
<evidence type="ECO:0000313" key="1">
    <source>
        <dbReference type="EMBL" id="NEH96011.1"/>
    </source>
</evidence>
<proteinExistence type="predicted"/>
<reference evidence="1 2" key="1">
    <citation type="submission" date="2019-12" db="EMBL/GenBank/DDBJ databases">
        <title>Rhizobium genotypes associated with high levels of biological nitrogen fixation by grain legumes in a temperate-maritime cropping system.</title>
        <authorList>
            <person name="Maluk M."/>
            <person name="Francesc Ferrando Molina F."/>
            <person name="Lopez Del Egido L."/>
            <person name="Lafos M."/>
            <person name="Langarica-Fuentes A."/>
            <person name="Gebre Yohannes G."/>
            <person name="Young M.W."/>
            <person name="Martin P."/>
            <person name="Gantlett R."/>
            <person name="Kenicer G."/>
            <person name="Hawes C."/>
            <person name="Begg G.S."/>
            <person name="Quilliam R.S."/>
            <person name="Squire G.R."/>
            <person name="Poole P.S."/>
            <person name="Young P.W."/>
            <person name="Iannetta P.M."/>
            <person name="James E.K."/>
        </authorList>
    </citation>
    <scope>NUCLEOTIDE SEQUENCE [LARGE SCALE GENOMIC DNA]</scope>
    <source>
        <strain evidence="1 2">JHI2449</strain>
    </source>
</reference>
<comment type="caution">
    <text evidence="1">The sequence shown here is derived from an EMBL/GenBank/DDBJ whole genome shotgun (WGS) entry which is preliminary data.</text>
</comment>